<sequence length="198" mass="22102">MADAEDQYLGKLTDKLVLLVFNVLWDAKLLTRLIAVSKRFGLLIPSPHLHHPGAAAMQKRSGDDKYSWPAGMYRSPGLSSQRDDVDLLVPCVGKQWEALRNNVFEEMPKGTPAGLSHQDMVPADMELLESGYVMRDPAFIVILSEEDERISHSPDILGFDSDGGDDYEKAAVIREAIKEMRKIIEVTPCTIYINPFAT</sequence>
<evidence type="ECO:0000313" key="1">
    <source>
        <dbReference type="EMBL" id="OWM83864.1"/>
    </source>
</evidence>
<evidence type="ECO:0000313" key="2">
    <source>
        <dbReference type="Proteomes" id="UP000197138"/>
    </source>
</evidence>
<gene>
    <name evidence="1" type="ORF">CDL15_Pgr004295</name>
</gene>
<dbReference type="Proteomes" id="UP000197138">
    <property type="component" value="Unassembled WGS sequence"/>
</dbReference>
<reference evidence="2" key="1">
    <citation type="journal article" date="2017" name="Plant J.">
        <title>The pomegranate (Punica granatum L.) genome and the genomics of punicalagin biosynthesis.</title>
        <authorList>
            <person name="Qin G."/>
            <person name="Xu C."/>
            <person name="Ming R."/>
            <person name="Tang H."/>
            <person name="Guyot R."/>
            <person name="Kramer E.M."/>
            <person name="Hu Y."/>
            <person name="Yi X."/>
            <person name="Qi Y."/>
            <person name="Xu X."/>
            <person name="Gao Z."/>
            <person name="Pan H."/>
            <person name="Jian J."/>
            <person name="Tian Y."/>
            <person name="Yue Z."/>
            <person name="Xu Y."/>
        </authorList>
    </citation>
    <scope>NUCLEOTIDE SEQUENCE [LARGE SCALE GENOMIC DNA]</scope>
    <source>
        <strain evidence="2">cv. Dabenzi</strain>
    </source>
</reference>
<name>A0A218XG16_PUNGR</name>
<dbReference type="AlphaFoldDB" id="A0A218XG16"/>
<protein>
    <submittedName>
        <fullName evidence="1">Uncharacterized protein</fullName>
    </submittedName>
</protein>
<comment type="caution">
    <text evidence="1">The sequence shown here is derived from an EMBL/GenBank/DDBJ whole genome shotgun (WGS) entry which is preliminary data.</text>
</comment>
<accession>A0A218XG16</accession>
<proteinExistence type="predicted"/>
<dbReference type="EMBL" id="MTKT01001810">
    <property type="protein sequence ID" value="OWM83864.1"/>
    <property type="molecule type" value="Genomic_DNA"/>
</dbReference>
<organism evidence="1 2">
    <name type="scientific">Punica granatum</name>
    <name type="common">Pomegranate</name>
    <dbReference type="NCBI Taxonomy" id="22663"/>
    <lineage>
        <taxon>Eukaryota</taxon>
        <taxon>Viridiplantae</taxon>
        <taxon>Streptophyta</taxon>
        <taxon>Embryophyta</taxon>
        <taxon>Tracheophyta</taxon>
        <taxon>Spermatophyta</taxon>
        <taxon>Magnoliopsida</taxon>
        <taxon>eudicotyledons</taxon>
        <taxon>Gunneridae</taxon>
        <taxon>Pentapetalae</taxon>
        <taxon>rosids</taxon>
        <taxon>malvids</taxon>
        <taxon>Myrtales</taxon>
        <taxon>Lythraceae</taxon>
        <taxon>Punica</taxon>
    </lineage>
</organism>